<evidence type="ECO:0000313" key="2">
    <source>
        <dbReference type="EMBL" id="VVQ03594.1"/>
    </source>
</evidence>
<dbReference type="EMBL" id="CABVJG010000007">
    <property type="protein sequence ID" value="VVQ03594.1"/>
    <property type="molecule type" value="Genomic_DNA"/>
</dbReference>
<protein>
    <recommendedName>
        <fullName evidence="1">TniQ domain-containing protein</fullName>
    </recommendedName>
</protein>
<accession>A0A5E7U729</accession>
<proteinExistence type="predicted"/>
<dbReference type="InterPro" id="IPR009492">
    <property type="entry name" value="TniQ"/>
</dbReference>
<reference evidence="2 3" key="1">
    <citation type="submission" date="2019-09" db="EMBL/GenBank/DDBJ databases">
        <authorList>
            <person name="Chandra G."/>
            <person name="Truman W A."/>
        </authorList>
    </citation>
    <scope>NUCLEOTIDE SEQUENCE [LARGE SCALE GENOMIC DNA]</scope>
    <source>
        <strain evidence="2">PS925</strain>
    </source>
</reference>
<sequence>MDASYQCRWGQGASPVNAVWPLVPSLLQDEVISSWLMRCALAQGCDATTLTGEVWPRWRFWCSDSDRELSLEHAHRLSLLSGIPSVALQEATLQPLYQTMTGTPSFPRGIAPWFLCLGYRNRRRCGGLQYCPKCFKDNVPHYMIQDRLAWHSMCPVHQVILLDHCECCQAPLCPQLVAPPQETLGRCHRCGYELHCAPTHGGQANALSFQRATDGLFFLPVRRYGDQPLLLTEWLGLSRWMIGILRTAARAPSSRTQTFFNELGVDLTDIKPPSTGLPFEFLTPADRAVLLSNVWSMLAAGPERLIAVAECECIRPSLLLPRAGELPASLAGLRAVLKSRRRLNYRQSPIDNPRSVKSVLMRWQRLLRKFQR</sequence>
<evidence type="ECO:0000259" key="1">
    <source>
        <dbReference type="Pfam" id="PF06527"/>
    </source>
</evidence>
<name>A0A5E7U729_PSEFL</name>
<feature type="domain" description="TniQ" evidence="1">
    <location>
        <begin position="21"/>
        <end position="161"/>
    </location>
</feature>
<evidence type="ECO:0000313" key="3">
    <source>
        <dbReference type="Proteomes" id="UP000412311"/>
    </source>
</evidence>
<gene>
    <name evidence="2" type="ORF">PS925_02552</name>
</gene>
<organism evidence="2 3">
    <name type="scientific">Pseudomonas fluorescens</name>
    <dbReference type="NCBI Taxonomy" id="294"/>
    <lineage>
        <taxon>Bacteria</taxon>
        <taxon>Pseudomonadati</taxon>
        <taxon>Pseudomonadota</taxon>
        <taxon>Gammaproteobacteria</taxon>
        <taxon>Pseudomonadales</taxon>
        <taxon>Pseudomonadaceae</taxon>
        <taxon>Pseudomonas</taxon>
    </lineage>
</organism>
<dbReference type="RefSeq" id="WP_150793788.1">
    <property type="nucleotide sequence ID" value="NZ_CABVJG010000007.1"/>
</dbReference>
<dbReference type="Proteomes" id="UP000412311">
    <property type="component" value="Unassembled WGS sequence"/>
</dbReference>
<dbReference type="Pfam" id="PF06527">
    <property type="entry name" value="TniQ"/>
    <property type="match status" value="1"/>
</dbReference>
<dbReference type="AlphaFoldDB" id="A0A5E7U729"/>